<comment type="caution">
    <text evidence="6">The sequence shown here is derived from an EMBL/GenBank/DDBJ whole genome shotgun (WGS) entry which is preliminary data.</text>
</comment>
<dbReference type="EMBL" id="JBFOLJ010000006">
    <property type="protein sequence ID" value="KAL2530952.1"/>
    <property type="molecule type" value="Genomic_DNA"/>
</dbReference>
<organism evidence="6 7">
    <name type="scientific">Forsythia ovata</name>
    <dbReference type="NCBI Taxonomy" id="205694"/>
    <lineage>
        <taxon>Eukaryota</taxon>
        <taxon>Viridiplantae</taxon>
        <taxon>Streptophyta</taxon>
        <taxon>Embryophyta</taxon>
        <taxon>Tracheophyta</taxon>
        <taxon>Spermatophyta</taxon>
        <taxon>Magnoliopsida</taxon>
        <taxon>eudicotyledons</taxon>
        <taxon>Gunneridae</taxon>
        <taxon>Pentapetalae</taxon>
        <taxon>asterids</taxon>
        <taxon>lamiids</taxon>
        <taxon>Lamiales</taxon>
        <taxon>Oleaceae</taxon>
        <taxon>Forsythieae</taxon>
        <taxon>Forsythia</taxon>
    </lineage>
</organism>
<dbReference type="Gene3D" id="2.170.150.80">
    <property type="entry name" value="NAC domain"/>
    <property type="match status" value="1"/>
</dbReference>
<keyword evidence="7" id="KW-1185">Reference proteome</keyword>
<evidence type="ECO:0000256" key="2">
    <source>
        <dbReference type="ARBA" id="ARBA00023125"/>
    </source>
</evidence>
<gene>
    <name evidence="6" type="ORF">Fot_23553</name>
</gene>
<name>A0ABD1V0W4_9LAMI</name>
<proteinExistence type="predicted"/>
<dbReference type="PANTHER" id="PTHR31719:SF164">
    <property type="entry name" value="NAC DOMAIN-CONTAINING PROTEIN"/>
    <property type="match status" value="1"/>
</dbReference>
<dbReference type="InterPro" id="IPR003441">
    <property type="entry name" value="NAC-dom"/>
</dbReference>
<protein>
    <submittedName>
        <fullName evidence="6">NAC transcription factor 25-like</fullName>
    </submittedName>
</protein>
<accession>A0ABD1V0W4</accession>
<dbReference type="GO" id="GO:0003677">
    <property type="term" value="F:DNA binding"/>
    <property type="evidence" value="ECO:0007669"/>
    <property type="project" value="UniProtKB-KW"/>
</dbReference>
<sequence length="318" mass="35872">MQAKGGGARLDEEGEVRSGFIDRELSAQIVDKLSMAFSSRAGYRFMPTDQQVIELYLQAKANGLPLPSDAILDKDLYGKNGTPWVVFSENDPWEVVGECEVSVSKKEIFVFTKLTKMGKRHIVRVAGCGTWGGKSKPKYIKNCNGEVIGIKKSFTFKVNGDLKPEEMNMVPMENGHWIMHEYTLAGISLEGVENKDYAVCRILWDLPKFLKEDESNSVVESGFGRVEKNDESRKRKFEFEYPNEKRVCIEKSSDDNDMNSGIVTTVDEIQPAESASFLPCLADHEGMNCYGMTDMCDDDILWLDELISFNDESTRFDV</sequence>
<keyword evidence="4" id="KW-0539">Nucleus</keyword>
<evidence type="ECO:0000256" key="4">
    <source>
        <dbReference type="ARBA" id="ARBA00023242"/>
    </source>
</evidence>
<dbReference type="InterPro" id="IPR036093">
    <property type="entry name" value="NAC_dom_sf"/>
</dbReference>
<dbReference type="AlphaFoldDB" id="A0ABD1V0W4"/>
<evidence type="ECO:0000259" key="5">
    <source>
        <dbReference type="PROSITE" id="PS51005"/>
    </source>
</evidence>
<evidence type="ECO:0000313" key="7">
    <source>
        <dbReference type="Proteomes" id="UP001604277"/>
    </source>
</evidence>
<keyword evidence="3" id="KW-0804">Transcription</keyword>
<dbReference type="PROSITE" id="PS51005">
    <property type="entry name" value="NAC"/>
    <property type="match status" value="1"/>
</dbReference>
<dbReference type="Pfam" id="PF02365">
    <property type="entry name" value="NAM"/>
    <property type="match status" value="1"/>
</dbReference>
<evidence type="ECO:0000256" key="3">
    <source>
        <dbReference type="ARBA" id="ARBA00023163"/>
    </source>
</evidence>
<dbReference type="Proteomes" id="UP001604277">
    <property type="component" value="Unassembled WGS sequence"/>
</dbReference>
<keyword evidence="2" id="KW-0238">DNA-binding</keyword>
<reference evidence="7" key="1">
    <citation type="submission" date="2024-07" db="EMBL/GenBank/DDBJ databases">
        <title>Two chromosome-level genome assemblies of Korean endemic species Abeliophyllum distichum and Forsythia ovata (Oleaceae).</title>
        <authorList>
            <person name="Jang H."/>
        </authorList>
    </citation>
    <scope>NUCLEOTIDE SEQUENCE [LARGE SCALE GENOMIC DNA]</scope>
</reference>
<evidence type="ECO:0000256" key="1">
    <source>
        <dbReference type="ARBA" id="ARBA00023015"/>
    </source>
</evidence>
<evidence type="ECO:0000313" key="6">
    <source>
        <dbReference type="EMBL" id="KAL2530952.1"/>
    </source>
</evidence>
<dbReference type="PANTHER" id="PTHR31719">
    <property type="entry name" value="NAC TRANSCRIPTION FACTOR 56"/>
    <property type="match status" value="1"/>
</dbReference>
<dbReference type="SUPFAM" id="SSF101941">
    <property type="entry name" value="NAC domain"/>
    <property type="match status" value="1"/>
</dbReference>
<feature type="domain" description="NAC" evidence="5">
    <location>
        <begin position="39"/>
        <end position="205"/>
    </location>
</feature>
<keyword evidence="1" id="KW-0805">Transcription regulation</keyword>